<feature type="transmembrane region" description="Helical" evidence="2">
    <location>
        <begin position="248"/>
        <end position="268"/>
    </location>
</feature>
<dbReference type="OrthoDB" id="5288586at2759"/>
<name>U1GR01_ENDPU</name>
<evidence type="ECO:0000256" key="2">
    <source>
        <dbReference type="SAM" id="Phobius"/>
    </source>
</evidence>
<proteinExistence type="predicted"/>
<protein>
    <recommendedName>
        <fullName evidence="5">DUF1275 domain protein</fullName>
    </recommendedName>
</protein>
<reference evidence="4" key="1">
    <citation type="journal article" date="2014" name="BMC Genomics">
        <title>Genome characteristics reveal the impact of lichenization on lichen-forming fungus Endocarpon pusillum Hedwig (Verrucariales, Ascomycota).</title>
        <authorList>
            <person name="Wang Y.-Y."/>
            <person name="Liu B."/>
            <person name="Zhang X.-Y."/>
            <person name="Zhou Q.-M."/>
            <person name="Zhang T."/>
            <person name="Li H."/>
            <person name="Yu Y.-F."/>
            <person name="Zhang X.-L."/>
            <person name="Hao X.-Y."/>
            <person name="Wang M."/>
            <person name="Wang L."/>
            <person name="Wei J.-C."/>
        </authorList>
    </citation>
    <scope>NUCLEOTIDE SEQUENCE [LARGE SCALE GENOMIC DNA]</scope>
    <source>
        <strain evidence="4">Z07020 / HMAS-L-300199</strain>
    </source>
</reference>
<dbReference type="OMA" id="FQSAGGM"/>
<sequence length="373" mass="40925">MAQSPPSASPPSPPSSLQSPTTPRSPRSPPSPPSLHHVRSPSVASNSSTPTLIISPFDSPLRSQSSSIIDEKRHHQDQMTSSIRSSSRFMEYFNEEVAGAHSSLYLLVSFFTSGLIDSVAFNAWSCFVGMQTGNTIFAALGFSGQPLTVHPNAYLKSITSIFAFCAGTLFFSAMHRIPCWFDPNPTPSRRRFILIVSFTIQTTFIVAAALLIQLGFVSSRPSVSGAFSSGNHLSDLPNPEEEDNYKDLIAIALLAFQSAGPVFFSRVLGIIELPTIVLSTLYCDFVADLYHLPTSLRNKKSWYSFFFNDERRQFRRLGSILMLFLGGLVGGFMFRSLVGMVGALWMASGLKGMMVVGWVLWKAEKKPQEEGGV</sequence>
<dbReference type="Pfam" id="PF06912">
    <property type="entry name" value="DUF1275"/>
    <property type="match status" value="1"/>
</dbReference>
<dbReference type="GeneID" id="19241524"/>
<dbReference type="Proteomes" id="UP000019373">
    <property type="component" value="Unassembled WGS sequence"/>
</dbReference>
<feature type="compositionally biased region" description="Low complexity" evidence="1">
    <location>
        <begin position="15"/>
        <end position="25"/>
    </location>
</feature>
<feature type="transmembrane region" description="Helical" evidence="2">
    <location>
        <begin position="153"/>
        <end position="171"/>
    </location>
</feature>
<feature type="transmembrane region" description="Helical" evidence="2">
    <location>
        <begin position="317"/>
        <end position="337"/>
    </location>
</feature>
<dbReference type="EMBL" id="KE720879">
    <property type="protein sequence ID" value="ERF74406.1"/>
    <property type="molecule type" value="Genomic_DNA"/>
</dbReference>
<keyword evidence="4" id="KW-1185">Reference proteome</keyword>
<keyword evidence="2" id="KW-0472">Membrane</keyword>
<evidence type="ECO:0008006" key="5">
    <source>
        <dbReference type="Google" id="ProtNLM"/>
    </source>
</evidence>
<dbReference type="InterPro" id="IPR010699">
    <property type="entry name" value="DUF1275"/>
</dbReference>
<dbReference type="RefSeq" id="XP_007799923.1">
    <property type="nucleotide sequence ID" value="XM_007801732.1"/>
</dbReference>
<evidence type="ECO:0000313" key="4">
    <source>
        <dbReference type="Proteomes" id="UP000019373"/>
    </source>
</evidence>
<dbReference type="PANTHER" id="PTHR37488:SF2">
    <property type="entry name" value="DUF1275 DOMAIN-CONTAINING PROTEIN"/>
    <property type="match status" value="1"/>
</dbReference>
<accession>U1GR01</accession>
<keyword evidence="2" id="KW-0812">Transmembrane</keyword>
<dbReference type="HOGENOM" id="CLU_061825_0_0_1"/>
<gene>
    <name evidence="3" type="ORF">EPUS_06584</name>
</gene>
<dbReference type="PANTHER" id="PTHR37488">
    <property type="entry name" value="DUF1275 DOMAIN-CONTAINING PROTEIN"/>
    <property type="match status" value="1"/>
</dbReference>
<dbReference type="AlphaFoldDB" id="U1GR01"/>
<feature type="transmembrane region" description="Helical" evidence="2">
    <location>
        <begin position="192"/>
        <end position="216"/>
    </location>
</feature>
<feature type="region of interest" description="Disordered" evidence="1">
    <location>
        <begin position="1"/>
        <end position="82"/>
    </location>
</feature>
<keyword evidence="2" id="KW-1133">Transmembrane helix</keyword>
<dbReference type="eggNOG" id="ENOG502S0ZW">
    <property type="taxonomic scope" value="Eukaryota"/>
</dbReference>
<evidence type="ECO:0000256" key="1">
    <source>
        <dbReference type="SAM" id="MobiDB-lite"/>
    </source>
</evidence>
<feature type="transmembrane region" description="Helical" evidence="2">
    <location>
        <begin position="343"/>
        <end position="361"/>
    </location>
</feature>
<organism evidence="3 4">
    <name type="scientific">Endocarpon pusillum (strain Z07020 / HMAS-L-300199)</name>
    <name type="common">Lichen-forming fungus</name>
    <dbReference type="NCBI Taxonomy" id="1263415"/>
    <lineage>
        <taxon>Eukaryota</taxon>
        <taxon>Fungi</taxon>
        <taxon>Dikarya</taxon>
        <taxon>Ascomycota</taxon>
        <taxon>Pezizomycotina</taxon>
        <taxon>Eurotiomycetes</taxon>
        <taxon>Chaetothyriomycetidae</taxon>
        <taxon>Verrucariales</taxon>
        <taxon>Verrucariaceae</taxon>
        <taxon>Endocarpon</taxon>
    </lineage>
</organism>
<feature type="transmembrane region" description="Helical" evidence="2">
    <location>
        <begin position="104"/>
        <end position="124"/>
    </location>
</feature>
<evidence type="ECO:0000313" key="3">
    <source>
        <dbReference type="EMBL" id="ERF74406.1"/>
    </source>
</evidence>